<dbReference type="GO" id="GO:0032040">
    <property type="term" value="C:small-subunit processome"/>
    <property type="evidence" value="ECO:0007669"/>
    <property type="project" value="TreeGrafter"/>
</dbReference>
<feature type="non-terminal residue" evidence="3">
    <location>
        <position position="1"/>
    </location>
</feature>
<dbReference type="Gene3D" id="3.30.1370.10">
    <property type="entry name" value="K Homology domain, type 1"/>
    <property type="match status" value="1"/>
</dbReference>
<comment type="caution">
    <text evidence="3">The sequence shown here is derived from an EMBL/GenBank/DDBJ whole genome shotgun (WGS) entry which is preliminary data.</text>
</comment>
<organism evidence="3 4">
    <name type="scientific">Kipferlia bialata</name>
    <dbReference type="NCBI Taxonomy" id="797122"/>
    <lineage>
        <taxon>Eukaryota</taxon>
        <taxon>Metamonada</taxon>
        <taxon>Carpediemonas-like organisms</taxon>
        <taxon>Kipferlia</taxon>
    </lineage>
</organism>
<feature type="domain" description="KRR1 small subunit processome component second KH" evidence="2">
    <location>
        <begin position="3"/>
        <end position="80"/>
    </location>
</feature>
<dbReference type="SUPFAM" id="SSF54791">
    <property type="entry name" value="Eukaryotic type KH-domain (KH-domain type I)"/>
    <property type="match status" value="1"/>
</dbReference>
<keyword evidence="4" id="KW-1185">Reference proteome</keyword>
<dbReference type="PANTHER" id="PTHR12581:SF0">
    <property type="entry name" value="KRR1 SMALL SUBUNIT PROCESSOME COMPONENT HOMOLOG"/>
    <property type="match status" value="1"/>
</dbReference>
<gene>
    <name evidence="3" type="ORF">KIPB_009794</name>
</gene>
<feature type="compositionally biased region" description="Basic and acidic residues" evidence="1">
    <location>
        <begin position="121"/>
        <end position="132"/>
    </location>
</feature>
<evidence type="ECO:0000259" key="2">
    <source>
        <dbReference type="Pfam" id="PF21800"/>
    </source>
</evidence>
<feature type="compositionally biased region" description="Basic residues" evidence="1">
    <location>
        <begin position="100"/>
        <end position="116"/>
    </location>
</feature>
<protein>
    <submittedName>
        <fullName evidence="3">Ribosomal RNA assembly KRR1</fullName>
    </submittedName>
</protein>
<feature type="non-terminal residue" evidence="3">
    <location>
        <position position="139"/>
    </location>
</feature>
<evidence type="ECO:0000313" key="4">
    <source>
        <dbReference type="Proteomes" id="UP000265618"/>
    </source>
</evidence>
<dbReference type="EMBL" id="BDIP01003435">
    <property type="protein sequence ID" value="GIQ87699.1"/>
    <property type="molecule type" value="Genomic_DNA"/>
</dbReference>
<accession>A0A9K3D2C0</accession>
<proteinExistence type="predicted"/>
<dbReference type="Proteomes" id="UP000265618">
    <property type="component" value="Unassembled WGS sequence"/>
</dbReference>
<dbReference type="InterPro" id="IPR048549">
    <property type="entry name" value="KRR1-like_KH2_euk"/>
</dbReference>
<dbReference type="InterPro" id="IPR024166">
    <property type="entry name" value="rRNA_assembly_KRR1"/>
</dbReference>
<sequence>CHQDQGFVKRRQRLVGPHGATQKAIELLTGTKLSIQGNTVCAIGPINGIKTVRRVVDDALSNVHPVYHIKELMVKRELAKRPELANEDWDRFLPQFKKRNVKSRKPITKADKKNKKGAAGDSRETKTDKQIKSGEYFLA</sequence>
<dbReference type="OrthoDB" id="441223at2759"/>
<evidence type="ECO:0000256" key="1">
    <source>
        <dbReference type="SAM" id="MobiDB-lite"/>
    </source>
</evidence>
<dbReference type="GO" id="GO:0003723">
    <property type="term" value="F:RNA binding"/>
    <property type="evidence" value="ECO:0007669"/>
    <property type="project" value="UniProtKB-KW"/>
</dbReference>
<dbReference type="AlphaFoldDB" id="A0A9K3D2C0"/>
<dbReference type="CDD" id="cd22394">
    <property type="entry name" value="KH-I_KRR1_rpt2"/>
    <property type="match status" value="1"/>
</dbReference>
<name>A0A9K3D2C0_9EUKA</name>
<dbReference type="InterPro" id="IPR048548">
    <property type="entry name" value="KRR1-like_KH2"/>
</dbReference>
<evidence type="ECO:0000313" key="3">
    <source>
        <dbReference type="EMBL" id="GIQ87699.1"/>
    </source>
</evidence>
<feature type="region of interest" description="Disordered" evidence="1">
    <location>
        <begin position="100"/>
        <end position="139"/>
    </location>
</feature>
<dbReference type="PANTHER" id="PTHR12581">
    <property type="entry name" value="HIV-1 REV BINDING PROTEIN 2, 3"/>
    <property type="match status" value="1"/>
</dbReference>
<dbReference type="InterPro" id="IPR036612">
    <property type="entry name" value="KH_dom_type_1_sf"/>
</dbReference>
<reference evidence="3 4" key="1">
    <citation type="journal article" date="2018" name="PLoS ONE">
        <title>The draft genome of Kipferlia bialata reveals reductive genome evolution in fornicate parasites.</title>
        <authorList>
            <person name="Tanifuji G."/>
            <person name="Takabayashi S."/>
            <person name="Kume K."/>
            <person name="Takagi M."/>
            <person name="Nakayama T."/>
            <person name="Kamikawa R."/>
            <person name="Inagaki Y."/>
            <person name="Hashimoto T."/>
        </authorList>
    </citation>
    <scope>NUCLEOTIDE SEQUENCE [LARGE SCALE GENOMIC DNA]</scope>
    <source>
        <strain evidence="3">NY0173</strain>
    </source>
</reference>
<dbReference type="Pfam" id="PF21800">
    <property type="entry name" value="KH_KRR1_2nd"/>
    <property type="match status" value="1"/>
</dbReference>